<dbReference type="SUPFAM" id="SSF51445">
    <property type="entry name" value="(Trans)glycosidases"/>
    <property type="match status" value="1"/>
</dbReference>
<keyword evidence="4" id="KW-0119">Carbohydrate metabolism</keyword>
<dbReference type="RefSeq" id="WP_073399635.1">
    <property type="nucleotide sequence ID" value="NZ_FQTV01000003.1"/>
</dbReference>
<dbReference type="InterPro" id="IPR017853">
    <property type="entry name" value="GH"/>
</dbReference>
<comment type="catalytic activity">
    <reaction evidence="4">
        <text>Random hydrolysis of (1-&gt;4)-beta-D-mannosidic linkages in mannans, galactomannans and glucomannans.</text>
        <dbReference type="EC" id="3.2.1.78"/>
    </reaction>
</comment>
<proteinExistence type="inferred from homology"/>
<feature type="binding site" evidence="6">
    <location>
        <position position="201"/>
    </location>
    <ligand>
        <name>substrate</name>
    </ligand>
</feature>
<dbReference type="GO" id="GO:0005576">
    <property type="term" value="C:extracellular region"/>
    <property type="evidence" value="ECO:0007669"/>
    <property type="project" value="UniProtKB-SubCell"/>
</dbReference>
<feature type="active site" description="Nucleophile" evidence="5 8">
    <location>
        <position position="303"/>
    </location>
</feature>
<dbReference type="PRINTS" id="PR00739">
    <property type="entry name" value="GLHYDRLASE26"/>
</dbReference>
<evidence type="ECO:0000313" key="10">
    <source>
        <dbReference type="EMBL" id="SHE82919.1"/>
    </source>
</evidence>
<evidence type="ECO:0000256" key="2">
    <source>
        <dbReference type="ARBA" id="ARBA00022801"/>
    </source>
</evidence>
<feature type="domain" description="GH26" evidence="9">
    <location>
        <begin position="40"/>
        <end position="370"/>
    </location>
</feature>
<protein>
    <recommendedName>
        <fullName evidence="4">Mannan endo-1,4-beta-mannosidase</fullName>
        <ecNumber evidence="4">3.2.1.78</ecNumber>
    </recommendedName>
</protein>
<reference evidence="10 11" key="1">
    <citation type="submission" date="2016-11" db="EMBL/GenBank/DDBJ databases">
        <authorList>
            <person name="Jaros S."/>
            <person name="Januszkiewicz K."/>
            <person name="Wedrychowicz H."/>
        </authorList>
    </citation>
    <scope>NUCLEOTIDE SEQUENCE [LARGE SCALE GENOMIC DNA]</scope>
    <source>
        <strain evidence="10 11">DSM 26991</strain>
    </source>
</reference>
<evidence type="ECO:0000313" key="11">
    <source>
        <dbReference type="Proteomes" id="UP000184509"/>
    </source>
</evidence>
<comment type="subcellular location">
    <subcellularLocation>
        <location evidence="4">Secreted</location>
    </subcellularLocation>
</comment>
<evidence type="ECO:0000256" key="1">
    <source>
        <dbReference type="ARBA" id="ARBA00007754"/>
    </source>
</evidence>
<dbReference type="PROSITE" id="PS51257">
    <property type="entry name" value="PROKAR_LIPOPROTEIN"/>
    <property type="match status" value="1"/>
</dbReference>
<keyword evidence="3 4" id="KW-0326">Glycosidase</keyword>
<dbReference type="PIRSF" id="PIRSF018168">
    <property type="entry name" value="Mannan-1_4-beta-mannosidase"/>
    <property type="match status" value="1"/>
</dbReference>
<dbReference type="InterPro" id="IPR022790">
    <property type="entry name" value="GH26_dom"/>
</dbReference>
<organism evidence="10 11">
    <name type="scientific">Bacteroides luti</name>
    <dbReference type="NCBI Taxonomy" id="1297750"/>
    <lineage>
        <taxon>Bacteria</taxon>
        <taxon>Pseudomonadati</taxon>
        <taxon>Bacteroidota</taxon>
        <taxon>Bacteroidia</taxon>
        <taxon>Bacteroidales</taxon>
        <taxon>Bacteroidaceae</taxon>
        <taxon>Bacteroides</taxon>
    </lineage>
</organism>
<feature type="binding site" evidence="6">
    <location>
        <position position="266"/>
    </location>
    <ligand>
        <name>substrate</name>
    </ligand>
</feature>
<dbReference type="PANTHER" id="PTHR40079">
    <property type="entry name" value="MANNAN ENDO-1,4-BETA-MANNOSIDASE E-RELATED"/>
    <property type="match status" value="1"/>
</dbReference>
<dbReference type="InterPro" id="IPR016714">
    <property type="entry name" value="MANB/E"/>
</dbReference>
<dbReference type="STRING" id="1297750.SAMN05444405_103131"/>
<name>A0A1M4WNU7_9BACE</name>
<evidence type="ECO:0000259" key="9">
    <source>
        <dbReference type="PROSITE" id="PS51764"/>
    </source>
</evidence>
<dbReference type="PROSITE" id="PS51764">
    <property type="entry name" value="GH26"/>
    <property type="match status" value="1"/>
</dbReference>
<evidence type="ECO:0000256" key="4">
    <source>
        <dbReference type="PIRNR" id="PIRNR018168"/>
    </source>
</evidence>
<evidence type="ECO:0000256" key="5">
    <source>
        <dbReference type="PIRSR" id="PIRSR018168-1"/>
    </source>
</evidence>
<keyword evidence="2 4" id="KW-0378">Hydrolase</keyword>
<keyword evidence="4" id="KW-0964">Secreted</keyword>
<feature type="binding site" evidence="6">
    <location>
        <position position="133"/>
    </location>
    <ligand>
        <name>substrate</name>
    </ligand>
</feature>
<dbReference type="GO" id="GO:0006080">
    <property type="term" value="P:substituted mannan metabolic process"/>
    <property type="evidence" value="ECO:0007669"/>
    <property type="project" value="UniProtKB-UniRule"/>
</dbReference>
<comment type="similarity">
    <text evidence="1 4 8">Belongs to the glycosyl hydrolase 26 family.</text>
</comment>
<dbReference type="InterPro" id="IPR000805">
    <property type="entry name" value="Glyco_hydro_26"/>
</dbReference>
<dbReference type="OrthoDB" id="9816550at2"/>
<gene>
    <name evidence="10" type="ORF">SAMN05444405_103131</name>
</gene>
<dbReference type="EMBL" id="FQTV01000003">
    <property type="protein sequence ID" value="SHE82919.1"/>
    <property type="molecule type" value="Genomic_DNA"/>
</dbReference>
<evidence type="ECO:0000256" key="7">
    <source>
        <dbReference type="PIRSR" id="PIRSR018168-3"/>
    </source>
</evidence>
<dbReference type="EC" id="3.2.1.78" evidence="4"/>
<keyword evidence="11" id="KW-1185">Reference proteome</keyword>
<dbReference type="AlphaFoldDB" id="A0A1M4WNU7"/>
<dbReference type="Proteomes" id="UP000184509">
    <property type="component" value="Unassembled WGS sequence"/>
</dbReference>
<evidence type="ECO:0000256" key="8">
    <source>
        <dbReference type="PROSITE-ProRule" id="PRU01100"/>
    </source>
</evidence>
<accession>A0A1M4WNU7</accession>
<dbReference type="PANTHER" id="PTHR40079:SF4">
    <property type="entry name" value="GH26 DOMAIN-CONTAINING PROTEIN-RELATED"/>
    <property type="match status" value="1"/>
</dbReference>
<feature type="site" description="Plays an important role in maintaining the position of the catalytic nucleophile" evidence="7">
    <location>
        <position position="195"/>
    </location>
</feature>
<evidence type="ECO:0000256" key="6">
    <source>
        <dbReference type="PIRSR" id="PIRSR018168-2"/>
    </source>
</evidence>
<sequence length="377" mass="42431">MVQKIKSITAGALIIAGFVSCCTAKEVTDSEVKAGSLRTVETQNLLKNLKSFPENGFMFGHQDDTAYGIGWDGDQNRSDVKSVCGDYPAVCGWDLGHIELGADKNLDNIPFERIRQDIIAQYLRGGLNTVSWHLNNPLTGGDAWDVKTAGVVTSVLPGGAKHDQFIGWLGKLATFLNSLTAPDGKKVPVLFRPWHEHTGSWFWWGRSHCTPEQYKELWKMTHDYLSSHGVNNLLYAYSPGGEDKVEDYIERYPGDNYVDLLGFDCYPSADVQGTDAYRKSMTTVLTYLTQLGKEHNKPIAVTETGLEALPIADWWTEVLFPLVDKYPISYVLVWRNAREKPNHFYAPYPGQASAKNFVEFYNYPKTKFCSDIKNLYK</sequence>
<dbReference type="GO" id="GO:0016985">
    <property type="term" value="F:mannan endo-1,4-beta-mannosidase activity"/>
    <property type="evidence" value="ECO:0007669"/>
    <property type="project" value="UniProtKB-UniRule"/>
</dbReference>
<dbReference type="Gene3D" id="3.20.20.80">
    <property type="entry name" value="Glycosidases"/>
    <property type="match status" value="1"/>
</dbReference>
<dbReference type="Pfam" id="PF02156">
    <property type="entry name" value="Glyco_hydro_26"/>
    <property type="match status" value="1"/>
</dbReference>
<feature type="active site" description="Proton donor" evidence="5 8">
    <location>
        <position position="196"/>
    </location>
</feature>
<evidence type="ECO:0000256" key="3">
    <source>
        <dbReference type="ARBA" id="ARBA00023295"/>
    </source>
</evidence>